<dbReference type="PRINTS" id="PR01607">
    <property type="entry name" value="APYRASEFAMLY"/>
</dbReference>
<dbReference type="SUPFAM" id="SSF56300">
    <property type="entry name" value="Metallo-dependent phosphatases"/>
    <property type="match status" value="1"/>
</dbReference>
<dbReference type="Proteomes" id="UP000317716">
    <property type="component" value="Unassembled WGS sequence"/>
</dbReference>
<gene>
    <name evidence="2" type="ORF">E6K72_03520</name>
</gene>
<evidence type="ECO:0000313" key="3">
    <source>
        <dbReference type="Proteomes" id="UP000317716"/>
    </source>
</evidence>
<feature type="region of interest" description="Disordered" evidence="1">
    <location>
        <begin position="172"/>
        <end position="259"/>
    </location>
</feature>
<dbReference type="GO" id="GO:0016787">
    <property type="term" value="F:hydrolase activity"/>
    <property type="evidence" value="ECO:0007669"/>
    <property type="project" value="InterPro"/>
</dbReference>
<proteinExistence type="predicted"/>
<organism evidence="2 3">
    <name type="scientific">Eiseniibacteriota bacterium</name>
    <dbReference type="NCBI Taxonomy" id="2212470"/>
    <lineage>
        <taxon>Bacteria</taxon>
        <taxon>Candidatus Eiseniibacteriota</taxon>
    </lineage>
</organism>
<dbReference type="GO" id="GO:0030288">
    <property type="term" value="C:outer membrane-bounded periplasmic space"/>
    <property type="evidence" value="ECO:0007669"/>
    <property type="project" value="TreeGrafter"/>
</dbReference>
<protein>
    <recommendedName>
        <fullName evidence="4">Calcineurin-like phosphoesterase domain-containing protein</fullName>
    </recommendedName>
</protein>
<name>A0A538T204_UNCEI</name>
<comment type="caution">
    <text evidence="2">The sequence shown here is derived from an EMBL/GenBank/DDBJ whole genome shotgun (WGS) entry which is preliminary data.</text>
</comment>
<sequence length="259" mass="27893">IGVLGLCYRFTPTVTLAANVAHLKFADDSTTAARLVPALRKRESPDVVLVVGHIPAETDSTRRANSGDLLRLARAIPGVDAWFGGHSHNRVLDTIGGVPVMIPGSHGQIVAVCDLVVDPVAHRVVERSARLVTTYADEVEPDSAMAARVARWNANVAPLAALPVGRNARLLGRGGPESAIGDRSAGGRGHEGCRLRGHALREHDLHARADSGRGAPRARRRPALRTGHASERHPLRVRQQPPARRPRRLRHAGRRQAAR</sequence>
<feature type="compositionally biased region" description="Basic and acidic residues" evidence="1">
    <location>
        <begin position="188"/>
        <end position="211"/>
    </location>
</feature>
<dbReference type="GO" id="GO:0009166">
    <property type="term" value="P:nucleotide catabolic process"/>
    <property type="evidence" value="ECO:0007669"/>
    <property type="project" value="InterPro"/>
</dbReference>
<dbReference type="Gene3D" id="3.60.21.10">
    <property type="match status" value="1"/>
</dbReference>
<reference evidence="2 3" key="1">
    <citation type="journal article" date="2019" name="Nat. Microbiol.">
        <title>Mediterranean grassland soil C-N compound turnover is dependent on rainfall and depth, and is mediated by genomically divergent microorganisms.</title>
        <authorList>
            <person name="Diamond S."/>
            <person name="Andeer P.F."/>
            <person name="Li Z."/>
            <person name="Crits-Christoph A."/>
            <person name="Burstein D."/>
            <person name="Anantharaman K."/>
            <person name="Lane K.R."/>
            <person name="Thomas B.C."/>
            <person name="Pan C."/>
            <person name="Northen T.R."/>
            <person name="Banfield J.F."/>
        </authorList>
    </citation>
    <scope>NUCLEOTIDE SEQUENCE [LARGE SCALE GENOMIC DNA]</scope>
    <source>
        <strain evidence="2">WS_2</strain>
    </source>
</reference>
<dbReference type="AlphaFoldDB" id="A0A538T204"/>
<dbReference type="PANTHER" id="PTHR11575:SF24">
    <property type="entry name" value="5'-NUCLEOTIDASE"/>
    <property type="match status" value="1"/>
</dbReference>
<dbReference type="PANTHER" id="PTHR11575">
    <property type="entry name" value="5'-NUCLEOTIDASE-RELATED"/>
    <property type="match status" value="1"/>
</dbReference>
<feature type="compositionally biased region" description="Basic residues" evidence="1">
    <location>
        <begin position="244"/>
        <end position="259"/>
    </location>
</feature>
<feature type="non-terminal residue" evidence="2">
    <location>
        <position position="1"/>
    </location>
</feature>
<dbReference type="InterPro" id="IPR006179">
    <property type="entry name" value="5_nucleotidase/apyrase"/>
</dbReference>
<evidence type="ECO:0000313" key="2">
    <source>
        <dbReference type="EMBL" id="TMQ57653.1"/>
    </source>
</evidence>
<accession>A0A538T204</accession>
<dbReference type="EMBL" id="VBOS01000114">
    <property type="protein sequence ID" value="TMQ57653.1"/>
    <property type="molecule type" value="Genomic_DNA"/>
</dbReference>
<evidence type="ECO:0008006" key="4">
    <source>
        <dbReference type="Google" id="ProtNLM"/>
    </source>
</evidence>
<evidence type="ECO:0000256" key="1">
    <source>
        <dbReference type="SAM" id="MobiDB-lite"/>
    </source>
</evidence>
<dbReference type="InterPro" id="IPR029052">
    <property type="entry name" value="Metallo-depent_PP-like"/>
</dbReference>